<evidence type="ECO:0000313" key="2">
    <source>
        <dbReference type="Proteomes" id="UP000284250"/>
    </source>
</evidence>
<dbReference type="AlphaFoldDB" id="A0A418QMV8"/>
<dbReference type="EMBL" id="QYCN01000040">
    <property type="protein sequence ID" value="RIY06471.1"/>
    <property type="molecule type" value="Genomic_DNA"/>
</dbReference>
<keyword evidence="2" id="KW-1185">Reference proteome</keyword>
<dbReference type="Proteomes" id="UP000284250">
    <property type="component" value="Unassembled WGS sequence"/>
</dbReference>
<evidence type="ECO:0000313" key="1">
    <source>
        <dbReference type="EMBL" id="RIY06471.1"/>
    </source>
</evidence>
<name>A0A418QMV8_9BACT</name>
<comment type="caution">
    <text evidence="1">The sequence shown here is derived from an EMBL/GenBank/DDBJ whole genome shotgun (WGS) entry which is preliminary data.</text>
</comment>
<dbReference type="RefSeq" id="WP_119657336.1">
    <property type="nucleotide sequence ID" value="NZ_JBHUOI010000081.1"/>
</dbReference>
<gene>
    <name evidence="1" type="ORF">D0T11_18700</name>
</gene>
<proteinExistence type="predicted"/>
<evidence type="ECO:0008006" key="3">
    <source>
        <dbReference type="Google" id="ProtNLM"/>
    </source>
</evidence>
<reference evidence="1 2" key="2">
    <citation type="submission" date="2019-01" db="EMBL/GenBank/DDBJ databases">
        <title>Hymenobacter humicola sp. nov., isolated from soils in Antarctica.</title>
        <authorList>
            <person name="Sedlacek I."/>
            <person name="Holochova P."/>
            <person name="Kralova S."/>
            <person name="Pantucek R."/>
            <person name="Stankova E."/>
            <person name="Vrbovska V."/>
            <person name="Kristofova L."/>
            <person name="Svec P."/>
            <person name="Busse H.-J."/>
        </authorList>
    </citation>
    <scope>NUCLEOTIDE SEQUENCE [LARGE SCALE GENOMIC DNA]</scope>
    <source>
        <strain evidence="1 2">CCM 8852</strain>
    </source>
</reference>
<protein>
    <recommendedName>
        <fullName evidence="3">Terminase large subunit gp17-like C-terminal domain-containing protein</fullName>
    </recommendedName>
</protein>
<reference evidence="1 2" key="1">
    <citation type="submission" date="2018-09" db="EMBL/GenBank/DDBJ databases">
        <authorList>
            <person name="Zeman M."/>
            <person name="Pardy F."/>
        </authorList>
    </citation>
    <scope>NUCLEOTIDE SEQUENCE [LARGE SCALE GENOMIC DNA]</scope>
    <source>
        <strain evidence="1 2">CCM 8852</strain>
    </source>
</reference>
<accession>A0A418QMV8</accession>
<organism evidence="1 2">
    <name type="scientific">Hymenobacter rubripertinctus</name>
    <dbReference type="NCBI Taxonomy" id="2029981"/>
    <lineage>
        <taxon>Bacteria</taxon>
        <taxon>Pseudomonadati</taxon>
        <taxon>Bacteroidota</taxon>
        <taxon>Cytophagia</taxon>
        <taxon>Cytophagales</taxon>
        <taxon>Hymenobacteraceae</taxon>
        <taxon>Hymenobacter</taxon>
    </lineage>
</organism>
<dbReference type="OrthoDB" id="1327410at2"/>
<sequence length="508" mass="58689">MANKPTRKEELEALQRYQNQLAIIKDSARPEVQHSAEQKEDRIKRARADYNYMVTQYFPHWAKTDCAPFHVKAANKSRRDKNIALLRKWGRGLAKSTHADVLEPIWLHIFHEEPMCMILVGKNLFAAKVLLSDLQAELEGNPQLLADFGPLLNEGTWAKGDFRTKRGGRFFALGKGQSPRGMRNGPQRPNYIVLDDVDDDEEINNPKQVDKSVRWVLRALIPAMGVEGGRFNMAQNLIGPYTILSCLSENPEFETFQVNALDEHGQPSWNYYTLEFYDRVRRRIGTDAFDTEYMNDPKTAGKIFTDDHLPYGPNLTRRDYYERIVGQWDIAYSESKTADFNAIPIVGLTPAGHKHLITGFCQQCKMEVAIRWMYEYQLGLPRTVVVEWYAERQFWTDAVEIAMQIVAKEYGWRLPIIIDDRPQGNKYSRILQMLPMMQRREFYVNELEKHNPDVQRGLQQVKGIEPGYTTKDDFPDALQEALSKLEAGQIYEDSEPILGPRETSSKIY</sequence>